<proteinExistence type="predicted"/>
<sequence>MKKDIILSGVGGQGILSIATVIGQAALKSGLYMKQAEVHGMSQRGGDVQSNLRISDRPIASDLIPTGKCDIILSLEPMEALRYLPYLNSEGWLITNETPFINIPNYPSEESIKAELNKLPHKIILNVNEVAKQVGSPRVANIVLLGATIPFLDIDYETVRQSIREIFQRKGEDIVTLNLKALKAGKEIAENKM</sequence>
<feature type="domain" description="Pyruvate/ketoisovalerate oxidoreductase catalytic" evidence="2">
    <location>
        <begin position="11"/>
        <end position="186"/>
    </location>
</feature>
<comment type="caution">
    <text evidence="3">The sequence shown here is derived from an EMBL/GenBank/DDBJ whole genome shotgun (WGS) entry which is preliminary data.</text>
</comment>
<keyword evidence="1" id="KW-0560">Oxidoreductase</keyword>
<dbReference type="EMBL" id="DXAV01000024">
    <property type="protein sequence ID" value="HIZ91054.1"/>
    <property type="molecule type" value="Genomic_DNA"/>
</dbReference>
<reference evidence="3" key="2">
    <citation type="submission" date="2021-04" db="EMBL/GenBank/DDBJ databases">
        <authorList>
            <person name="Gilroy R."/>
        </authorList>
    </citation>
    <scope>NUCLEOTIDE SEQUENCE</scope>
    <source>
        <strain evidence="3">CHK118-2852</strain>
    </source>
</reference>
<reference evidence="3" key="1">
    <citation type="journal article" date="2021" name="PeerJ">
        <title>Extensive microbial diversity within the chicken gut microbiome revealed by metagenomics and culture.</title>
        <authorList>
            <person name="Gilroy R."/>
            <person name="Ravi A."/>
            <person name="Getino M."/>
            <person name="Pursley I."/>
            <person name="Horton D.L."/>
            <person name="Alikhan N.F."/>
            <person name="Baker D."/>
            <person name="Gharbi K."/>
            <person name="Hall N."/>
            <person name="Watson M."/>
            <person name="Adriaenssens E.M."/>
            <person name="Foster-Nyarko E."/>
            <person name="Jarju S."/>
            <person name="Secka A."/>
            <person name="Antonio M."/>
            <person name="Oren A."/>
            <person name="Chaudhuri R.R."/>
            <person name="La Ragione R."/>
            <person name="Hildebrand F."/>
            <person name="Pallen M.J."/>
        </authorList>
    </citation>
    <scope>NUCLEOTIDE SEQUENCE</scope>
    <source>
        <strain evidence="3">CHK118-2852</strain>
    </source>
</reference>
<dbReference type="PANTHER" id="PTHR43854">
    <property type="entry name" value="INDOLEPYRUVATE OXIDOREDUCTASE SUBUNIT IORB"/>
    <property type="match status" value="1"/>
</dbReference>
<dbReference type="Pfam" id="PF01558">
    <property type="entry name" value="POR"/>
    <property type="match status" value="1"/>
</dbReference>
<dbReference type="InterPro" id="IPR002869">
    <property type="entry name" value="Pyrv_flavodox_OxRed_cen"/>
</dbReference>
<evidence type="ECO:0000313" key="4">
    <source>
        <dbReference type="Proteomes" id="UP000824108"/>
    </source>
</evidence>
<dbReference type="AlphaFoldDB" id="A0A9D2KC27"/>
<dbReference type="InterPro" id="IPR052198">
    <property type="entry name" value="IorB_Oxidoreductase"/>
</dbReference>
<dbReference type="GO" id="GO:0016903">
    <property type="term" value="F:oxidoreductase activity, acting on the aldehyde or oxo group of donors"/>
    <property type="evidence" value="ECO:0007669"/>
    <property type="project" value="InterPro"/>
</dbReference>
<name>A0A9D2KC27_9BACE</name>
<dbReference type="PANTHER" id="PTHR43854:SF1">
    <property type="entry name" value="INDOLEPYRUVATE OXIDOREDUCTASE SUBUNIT IORB"/>
    <property type="match status" value="1"/>
</dbReference>
<accession>A0A9D2KC27</accession>
<dbReference type="Gene3D" id="3.40.920.10">
    <property type="entry name" value="Pyruvate-ferredoxin oxidoreductase, PFOR, domain III"/>
    <property type="match status" value="1"/>
</dbReference>
<dbReference type="SUPFAM" id="SSF53323">
    <property type="entry name" value="Pyruvate-ferredoxin oxidoreductase, PFOR, domain III"/>
    <property type="match status" value="1"/>
</dbReference>
<dbReference type="Proteomes" id="UP000824108">
    <property type="component" value="Unassembled WGS sequence"/>
</dbReference>
<gene>
    <name evidence="3" type="ORF">H9807_02870</name>
</gene>
<dbReference type="InterPro" id="IPR019752">
    <property type="entry name" value="Pyrv/ketoisovalerate_OxRed_cat"/>
</dbReference>
<protein>
    <submittedName>
        <fullName evidence="3">Indolepyruvate oxidoreductase subunit beta</fullName>
    </submittedName>
</protein>
<dbReference type="NCBIfam" id="NF005324">
    <property type="entry name" value="PRK06853.1-4"/>
    <property type="match status" value="1"/>
</dbReference>
<evidence type="ECO:0000256" key="1">
    <source>
        <dbReference type="ARBA" id="ARBA00023002"/>
    </source>
</evidence>
<evidence type="ECO:0000313" key="3">
    <source>
        <dbReference type="EMBL" id="HIZ91054.1"/>
    </source>
</evidence>
<organism evidence="3 4">
    <name type="scientific">Candidatus Bacteroides merdavium</name>
    <dbReference type="NCBI Taxonomy" id="2838472"/>
    <lineage>
        <taxon>Bacteria</taxon>
        <taxon>Pseudomonadati</taxon>
        <taxon>Bacteroidota</taxon>
        <taxon>Bacteroidia</taxon>
        <taxon>Bacteroidales</taxon>
        <taxon>Bacteroidaceae</taxon>
        <taxon>Bacteroides</taxon>
    </lineage>
</organism>
<evidence type="ECO:0000259" key="2">
    <source>
        <dbReference type="Pfam" id="PF01558"/>
    </source>
</evidence>